<dbReference type="PANTHER" id="PTHR31111:SF47">
    <property type="entry name" value="F-BOX ASSOCIATED UBIQUITINATION EFFECTOR FAMILY PROTEIN"/>
    <property type="match status" value="1"/>
</dbReference>
<gene>
    <name evidence="3" type="primary">LOC104698928</name>
</gene>
<dbReference type="InterPro" id="IPR013187">
    <property type="entry name" value="F-box-assoc_dom_typ3"/>
</dbReference>
<protein>
    <submittedName>
        <fullName evidence="3">F-box protein At3g47150</fullName>
    </submittedName>
</protein>
<dbReference type="RefSeq" id="XP_010412604.1">
    <property type="nucleotide sequence ID" value="XM_010414302.1"/>
</dbReference>
<dbReference type="InterPro" id="IPR001810">
    <property type="entry name" value="F-box_dom"/>
</dbReference>
<evidence type="ECO:0000259" key="1">
    <source>
        <dbReference type="SMART" id="SM00256"/>
    </source>
</evidence>
<dbReference type="InterPro" id="IPR036047">
    <property type="entry name" value="F-box-like_dom_sf"/>
</dbReference>
<dbReference type="GeneID" id="104698928"/>
<keyword evidence="2" id="KW-1185">Reference proteome</keyword>
<feature type="domain" description="F-box" evidence="1">
    <location>
        <begin position="34"/>
        <end position="74"/>
    </location>
</feature>
<dbReference type="Pfam" id="PF00646">
    <property type="entry name" value="F-box"/>
    <property type="match status" value="1"/>
</dbReference>
<dbReference type="Proteomes" id="UP000694864">
    <property type="component" value="Chromosome 6"/>
</dbReference>
<evidence type="ECO:0000313" key="2">
    <source>
        <dbReference type="Proteomes" id="UP000694864"/>
    </source>
</evidence>
<organism evidence="2 3">
    <name type="scientific">Camelina sativa</name>
    <name type="common">False flax</name>
    <name type="synonym">Myagrum sativum</name>
    <dbReference type="NCBI Taxonomy" id="90675"/>
    <lineage>
        <taxon>Eukaryota</taxon>
        <taxon>Viridiplantae</taxon>
        <taxon>Streptophyta</taxon>
        <taxon>Embryophyta</taxon>
        <taxon>Tracheophyta</taxon>
        <taxon>Spermatophyta</taxon>
        <taxon>Magnoliopsida</taxon>
        <taxon>eudicotyledons</taxon>
        <taxon>Gunneridae</taxon>
        <taxon>Pentapetalae</taxon>
        <taxon>rosids</taxon>
        <taxon>malvids</taxon>
        <taxon>Brassicales</taxon>
        <taxon>Brassicaceae</taxon>
        <taxon>Camelineae</taxon>
        <taxon>Camelina</taxon>
    </lineage>
</organism>
<dbReference type="NCBIfam" id="TIGR01640">
    <property type="entry name" value="F_box_assoc_1"/>
    <property type="match status" value="2"/>
</dbReference>
<accession>A0ABM0SKS4</accession>
<dbReference type="CDD" id="cd22157">
    <property type="entry name" value="F-box_AtFBW1-like"/>
    <property type="match status" value="1"/>
</dbReference>
<reference evidence="2" key="1">
    <citation type="journal article" date="2014" name="Nat. Commun.">
        <title>The emerging biofuel crop Camelina sativa retains a highly undifferentiated hexaploid genome structure.</title>
        <authorList>
            <person name="Kagale S."/>
            <person name="Koh C."/>
            <person name="Nixon J."/>
            <person name="Bollina V."/>
            <person name="Clarke W.E."/>
            <person name="Tuteja R."/>
            <person name="Spillane C."/>
            <person name="Robinson S.J."/>
            <person name="Links M.G."/>
            <person name="Clarke C."/>
            <person name="Higgins E.E."/>
            <person name="Huebert T."/>
            <person name="Sharpe A.G."/>
            <person name="Parkin I.A."/>
        </authorList>
    </citation>
    <scope>NUCLEOTIDE SEQUENCE [LARGE SCALE GENOMIC DNA]</scope>
    <source>
        <strain evidence="2">cv. DH55</strain>
    </source>
</reference>
<name>A0ABM0SKS4_CAMSA</name>
<dbReference type="SUPFAM" id="SSF81383">
    <property type="entry name" value="F-box domain"/>
    <property type="match status" value="1"/>
</dbReference>
<dbReference type="Pfam" id="PF08268">
    <property type="entry name" value="FBA_3"/>
    <property type="match status" value="2"/>
</dbReference>
<sequence length="374" mass="42857">MKKILAKKPNRRRFKQVSSRTKSISSPNPTPHYIPLDLQVETLLRLPVKSLLRFQCVSKLWSSIITSQDFRNRQLNFAASSAPRLLITFAKVYGKELLLFSLPYPTASSSSSSSCCVPYKDLSILKLHGRKVYNAARGLICVGTTQRVAICNPATWKVHVFPRIIFENIPRDGEPPSIYFLGYDPVGDQYKVLAVDRSRLRLKHKVVVLGGETVNWRAAPDISVIVSFDVRNETFKSIYIPVVYELTWHTYKTLINYNGKVSVVEHPREGRFRMWILEDVEKEEWSMNTFHMPESVAGLDFDIVGTFHTGDICLIPKQFSEPFCLVFYNLKTNSTRNFMIEGLNQELYGPELKKATEYNVSVSDHFESFMLLKA</sequence>
<dbReference type="PANTHER" id="PTHR31111">
    <property type="entry name" value="BNAA05G37150D PROTEIN-RELATED"/>
    <property type="match status" value="1"/>
</dbReference>
<proteinExistence type="predicted"/>
<dbReference type="InterPro" id="IPR017451">
    <property type="entry name" value="F-box-assoc_interact_dom"/>
</dbReference>
<dbReference type="SMART" id="SM00256">
    <property type="entry name" value="FBOX"/>
    <property type="match status" value="1"/>
</dbReference>
<evidence type="ECO:0000313" key="3">
    <source>
        <dbReference type="RefSeq" id="XP_010412604.1"/>
    </source>
</evidence>
<reference evidence="3" key="2">
    <citation type="submission" date="2025-08" db="UniProtKB">
        <authorList>
            <consortium name="RefSeq"/>
        </authorList>
    </citation>
    <scope>IDENTIFICATION</scope>
    <source>
        <tissue evidence="3">Leaf</tissue>
    </source>
</reference>